<keyword evidence="5" id="KW-1185">Reference proteome</keyword>
<accession>A0A6J2BRM1</accession>
<feature type="region of interest" description="Disordered" evidence="4">
    <location>
        <begin position="105"/>
        <end position="145"/>
    </location>
</feature>
<reference evidence="6" key="1">
    <citation type="submission" date="2025-08" db="UniProtKB">
        <authorList>
            <consortium name="RefSeq"/>
        </authorList>
    </citation>
    <scope>IDENTIFICATION</scope>
    <source>
        <tissue evidence="6">Blood</tissue>
    </source>
</reference>
<feature type="region of interest" description="Disordered" evidence="4">
    <location>
        <begin position="1"/>
        <end position="36"/>
    </location>
</feature>
<dbReference type="GO" id="GO:0071013">
    <property type="term" value="C:catalytic step 2 spliceosome"/>
    <property type="evidence" value="ECO:0007669"/>
    <property type="project" value="TreeGrafter"/>
</dbReference>
<dbReference type="RefSeq" id="XP_027432827.1">
    <property type="nucleotide sequence ID" value="XM_027577026.2"/>
</dbReference>
<dbReference type="GeneID" id="113913076"/>
<name>A0A6J2BRM1_ZALCA</name>
<feature type="region of interest" description="Disordered" evidence="4">
    <location>
        <begin position="489"/>
        <end position="523"/>
    </location>
</feature>
<dbReference type="PANTHER" id="PTHR12940">
    <property type="entry name" value="ES-2 PROTEIN - RELATED"/>
    <property type="match status" value="1"/>
</dbReference>
<evidence type="ECO:0000256" key="4">
    <source>
        <dbReference type="SAM" id="MobiDB-lite"/>
    </source>
</evidence>
<evidence type="ECO:0000256" key="2">
    <source>
        <dbReference type="ARBA" id="ARBA00009072"/>
    </source>
</evidence>
<gene>
    <name evidence="6" type="primary">ESS2</name>
</gene>
<comment type="similarity">
    <text evidence="2">Belongs to the ESS2 family.</text>
</comment>
<organism evidence="5 6">
    <name type="scientific">Zalophus californianus</name>
    <name type="common">California sealion</name>
    <dbReference type="NCBI Taxonomy" id="9704"/>
    <lineage>
        <taxon>Eukaryota</taxon>
        <taxon>Metazoa</taxon>
        <taxon>Chordata</taxon>
        <taxon>Craniata</taxon>
        <taxon>Vertebrata</taxon>
        <taxon>Euteleostomi</taxon>
        <taxon>Mammalia</taxon>
        <taxon>Eutheria</taxon>
        <taxon>Laurasiatheria</taxon>
        <taxon>Carnivora</taxon>
        <taxon>Caniformia</taxon>
        <taxon>Pinnipedia</taxon>
        <taxon>Otariidae</taxon>
        <taxon>Zalophus</taxon>
    </lineage>
</organism>
<dbReference type="AlphaFoldDB" id="A0A6J2BRM1"/>
<keyword evidence="3" id="KW-0539">Nucleus</keyword>
<evidence type="ECO:0000313" key="6">
    <source>
        <dbReference type="RefSeq" id="XP_027432827.1"/>
    </source>
</evidence>
<dbReference type="KEGG" id="zca:113913076"/>
<dbReference type="InterPro" id="IPR019148">
    <property type="entry name" value="Nuclear_protein_DGCR14_ESS-2"/>
</dbReference>
<dbReference type="PANTHER" id="PTHR12940:SF0">
    <property type="entry name" value="SPLICING FACTOR ESS-2 HOMOLOG"/>
    <property type="match status" value="1"/>
</dbReference>
<sequence length="545" mass="59593">METPGASTRALLLPAASGPRRKRAAGEARAATSKQRVLDEEEYIEGLQTVIQRDFFPDVEKLQAQKEYLEAEENGDLERMRQIAIKFGSALGKMSREPPPPYVTPATFETPDVHTGTGVVGNKPRGRGRGLEEGDGEVGEEEEKAPLPSLDVFLSRYTSEDNASFQEIMEVAKEKSRARHTWLYQAEEEFEKRQKDNLALPSAEHQAIESSQAGVETWKYKAKNSLMYYPEGVPDEEQLFKKPRQVVHKNTRFLRDPFSQALSRSQLQQAAALNAQHKQGKVGPDGKELIPQDSPRVGGYGFVATPSPAPGVNESPLMTWGEVENTPLRVEGSETPYVDRTPGPAFKILEPGRRERLGLKMANEAAAKNRAKKQEALRRVTENLASPAAPREQDGQQVHRPGPAGQLHPISSTLDPPQDPSWWASDPHEHTSSWLCGTHPPQPGPSLHHGQSAAAPCPAQSLRLLLGPGLGRACGSSVESAGQLPIWQRTPAFWGPRPGPEMVSKGARGATEKRPAGTRLAPTAPGVYPRASLILFSIEPLPVSI</sequence>
<evidence type="ECO:0000313" key="5">
    <source>
        <dbReference type="Proteomes" id="UP000515165"/>
    </source>
</evidence>
<feature type="region of interest" description="Disordered" evidence="4">
    <location>
        <begin position="385"/>
        <end position="453"/>
    </location>
</feature>
<protein>
    <submittedName>
        <fullName evidence="6">Splicing factor ESS-2 homolog isoform X1</fullName>
    </submittedName>
</protein>
<evidence type="ECO:0000256" key="3">
    <source>
        <dbReference type="ARBA" id="ARBA00023242"/>
    </source>
</evidence>
<dbReference type="Pfam" id="PF09751">
    <property type="entry name" value="Es2"/>
    <property type="match status" value="1"/>
</dbReference>
<dbReference type="CTD" id="8220"/>
<dbReference type="OrthoDB" id="19679at2759"/>
<comment type="subcellular location">
    <subcellularLocation>
        <location evidence="1">Nucleus</location>
    </subcellularLocation>
</comment>
<dbReference type="Proteomes" id="UP000515165">
    <property type="component" value="Chromosome 14"/>
</dbReference>
<feature type="compositionally biased region" description="Acidic residues" evidence="4">
    <location>
        <begin position="133"/>
        <end position="143"/>
    </location>
</feature>
<proteinExistence type="inferred from homology"/>
<evidence type="ECO:0000256" key="1">
    <source>
        <dbReference type="ARBA" id="ARBA00004123"/>
    </source>
</evidence>